<evidence type="ECO:0000256" key="4">
    <source>
        <dbReference type="SAM" id="MobiDB-lite"/>
    </source>
</evidence>
<dbReference type="OrthoDB" id="5985073at2759"/>
<feature type="disulfide bond" evidence="3">
    <location>
        <begin position="177"/>
        <end position="189"/>
    </location>
</feature>
<feature type="compositionally biased region" description="Polar residues" evidence="4">
    <location>
        <begin position="736"/>
        <end position="755"/>
    </location>
</feature>
<feature type="domain" description="Chitin-binding type-1" evidence="6">
    <location>
        <begin position="364"/>
        <end position="408"/>
    </location>
</feature>
<feature type="disulfide bond" evidence="3">
    <location>
        <begin position="119"/>
        <end position="133"/>
    </location>
</feature>
<feature type="disulfide bond" evidence="3">
    <location>
        <begin position="182"/>
        <end position="196"/>
    </location>
</feature>
<feature type="compositionally biased region" description="Low complexity" evidence="4">
    <location>
        <begin position="798"/>
        <end position="814"/>
    </location>
</feature>
<comment type="caution">
    <text evidence="7">The sequence shown here is derived from an EMBL/GenBank/DDBJ whole genome shotgun (WGS) entry which is preliminary data.</text>
</comment>
<feature type="disulfide bond" evidence="3">
    <location>
        <begin position="242"/>
        <end position="254"/>
    </location>
</feature>
<feature type="domain" description="Chitin-binding type-1" evidence="6">
    <location>
        <begin position="38"/>
        <end position="83"/>
    </location>
</feature>
<feature type="disulfide bond" evidence="3">
    <location>
        <begin position="441"/>
        <end position="455"/>
    </location>
</feature>
<feature type="region of interest" description="Disordered" evidence="4">
    <location>
        <begin position="598"/>
        <end position="620"/>
    </location>
</feature>
<dbReference type="CDD" id="cd00035">
    <property type="entry name" value="ChtBD1"/>
    <property type="match status" value="1"/>
</dbReference>
<dbReference type="Proteomes" id="UP000800235">
    <property type="component" value="Unassembled WGS sequence"/>
</dbReference>
<feature type="region of interest" description="Disordered" evidence="4">
    <location>
        <begin position="550"/>
        <end position="585"/>
    </location>
</feature>
<dbReference type="Gene3D" id="3.30.60.10">
    <property type="entry name" value="Endochitinase-like"/>
    <property type="match status" value="7"/>
</dbReference>
<dbReference type="GO" id="GO:0008061">
    <property type="term" value="F:chitin binding"/>
    <property type="evidence" value="ECO:0007669"/>
    <property type="project" value="UniProtKB-UniRule"/>
</dbReference>
<feature type="disulfide bond" evidence="3">
    <location>
        <begin position="56"/>
        <end position="70"/>
    </location>
</feature>
<protein>
    <recommendedName>
        <fullName evidence="6">Chitin-binding type-1 domain-containing protein</fullName>
    </recommendedName>
</protein>
<dbReference type="InterPro" id="IPR036861">
    <property type="entry name" value="Endochitinase-like_sf"/>
</dbReference>
<evidence type="ECO:0000256" key="1">
    <source>
        <dbReference type="ARBA" id="ARBA00022669"/>
    </source>
</evidence>
<sequence>MKSLVWILSSLSLIFYLTSAQSTTCLAQSSTAPVAFAGQPCGSLSPTGSVCDFGLCCSEIGFCGTGSDFCGTGCQTQFGDCTGCTPRTRVCATPAASPIVQQGQPCGAPGNGVCEVGLCCSQLGFCGAGSDFCSARCQTAFGDCTGCPARDRCVTPSTTAPIVRAGGNCGAPGGGVCEVGLCCSGFGFCGSGSDFCSTGTQCQKRFGDCDFCPARDPCVLPSTTAPIVQAGGNCGAPGNGVCDVGLCCSGFGFCGSGPDFCSSGTQCQKRFGDCDFCPTRPPPVCASPSQTAPVVGQGQTCGSSNGAVCAQGLCCSEFNFCGSGPDFCTRPRCQSQFGNCDGCPARVPPICPNVSPSSPVVGATGICGGTSGNTCEPGLCCSAFGFCGSGNDYCAEPQCQNEYGDCNGCLRSCPVPRNTPARRPGGLCGASTGAVCAPGVCCSASGFCGTGPDFCSAGNCQSQFGNCDYCPRRAAPSLSSSSSVPVSVSSSTSLTSASVSVSISSVSIPTTSIVVVASSSSSTLSSSSFGRPTSSSSSQLLSSSSSQVSVQSSNSSRTSSQPASLSSSQPTAPSSSQISAQSPPSIQTSMFSFSSTLPSSQRSSSISVVSNSPIRSSSSQTSAISSTTALSISVSSQSSRVVSALSSSSIVVPTVITSSSSSSRSSSIAVSPVIPSSSIVAPLYTNSSSVSVASRTSSRAGALSSSTRSTPSTAVGNPVRSSSSSSSSRLSTRTSALFSKSSSVTTPRASSTSKPANPGTLISSTTSGGSDSFRSPVSPITTTSSSRPHGVSIVQNQSRSPASSSEGSSTAKSSPRPQGLKFVYGGPRHSGENLPPGPWNSKVLSSSKGSFHLPKPSGYVKAESYPKPSSDSHEASSDSRIDHSSKAASPNLGVAQEPEEQPVEQHGACRVVRVLV</sequence>
<dbReference type="PROSITE" id="PS00026">
    <property type="entry name" value="CHIT_BIND_I_1"/>
    <property type="match status" value="5"/>
</dbReference>
<feature type="disulfide bond" evidence="3">
    <location>
        <begin position="375"/>
        <end position="387"/>
    </location>
</feature>
<feature type="disulfide bond" evidence="3">
    <location>
        <begin position="314"/>
        <end position="328"/>
    </location>
</feature>
<evidence type="ECO:0000256" key="5">
    <source>
        <dbReference type="SAM" id="SignalP"/>
    </source>
</evidence>
<feature type="disulfide bond" evidence="3">
    <location>
        <begin position="436"/>
        <end position="448"/>
    </location>
</feature>
<dbReference type="EMBL" id="MU007013">
    <property type="protein sequence ID" value="KAF2435278.1"/>
    <property type="molecule type" value="Genomic_DNA"/>
</dbReference>
<dbReference type="InterPro" id="IPR018371">
    <property type="entry name" value="Chitin-binding_1_CS"/>
</dbReference>
<keyword evidence="1 3" id="KW-0147">Chitin-binding</keyword>
<feature type="domain" description="Chitin-binding type-1" evidence="6">
    <location>
        <begin position="231"/>
        <end position="276"/>
    </location>
</feature>
<dbReference type="AlphaFoldDB" id="A0A9P4U3Q8"/>
<keyword evidence="2 3" id="KW-1015">Disulfide bond</keyword>
<feature type="domain" description="Chitin-binding type-1" evidence="6">
    <location>
        <begin position="166"/>
        <end position="211"/>
    </location>
</feature>
<feature type="signal peptide" evidence="5">
    <location>
        <begin position="1"/>
        <end position="20"/>
    </location>
</feature>
<dbReference type="SUPFAM" id="SSF57016">
    <property type="entry name" value="Plant lectins/antimicrobial peptides"/>
    <property type="match status" value="7"/>
</dbReference>
<feature type="chain" id="PRO_5040141488" description="Chitin-binding type-1 domain-containing protein" evidence="5">
    <location>
        <begin position="21"/>
        <end position="916"/>
    </location>
</feature>
<feature type="domain" description="Chitin-binding type-1" evidence="6">
    <location>
        <begin position="298"/>
        <end position="342"/>
    </location>
</feature>
<feature type="disulfide bond" evidence="3">
    <location>
        <begin position="247"/>
        <end position="261"/>
    </location>
</feature>
<evidence type="ECO:0000313" key="7">
    <source>
        <dbReference type="EMBL" id="KAF2435278.1"/>
    </source>
</evidence>
<reference evidence="7" key="1">
    <citation type="journal article" date="2020" name="Stud. Mycol.">
        <title>101 Dothideomycetes genomes: a test case for predicting lifestyles and emergence of pathogens.</title>
        <authorList>
            <person name="Haridas S."/>
            <person name="Albert R."/>
            <person name="Binder M."/>
            <person name="Bloem J."/>
            <person name="Labutti K."/>
            <person name="Salamov A."/>
            <person name="Andreopoulos B."/>
            <person name="Baker S."/>
            <person name="Barry K."/>
            <person name="Bills G."/>
            <person name="Bluhm B."/>
            <person name="Cannon C."/>
            <person name="Castanera R."/>
            <person name="Culley D."/>
            <person name="Daum C."/>
            <person name="Ezra D."/>
            <person name="Gonzalez J."/>
            <person name="Henrissat B."/>
            <person name="Kuo A."/>
            <person name="Liang C."/>
            <person name="Lipzen A."/>
            <person name="Lutzoni F."/>
            <person name="Magnuson J."/>
            <person name="Mondo S."/>
            <person name="Nolan M."/>
            <person name="Ohm R."/>
            <person name="Pangilinan J."/>
            <person name="Park H.-J."/>
            <person name="Ramirez L."/>
            <person name="Alfaro M."/>
            <person name="Sun H."/>
            <person name="Tritt A."/>
            <person name="Yoshinaga Y."/>
            <person name="Zwiers L.-H."/>
            <person name="Turgeon B."/>
            <person name="Goodwin S."/>
            <person name="Spatafora J."/>
            <person name="Crous P."/>
            <person name="Grigoriev I."/>
        </authorList>
    </citation>
    <scope>NUCLEOTIDE SEQUENCE</scope>
    <source>
        <strain evidence="7">CBS 130266</strain>
    </source>
</reference>
<organism evidence="7 8">
    <name type="scientific">Tothia fuscella</name>
    <dbReference type="NCBI Taxonomy" id="1048955"/>
    <lineage>
        <taxon>Eukaryota</taxon>
        <taxon>Fungi</taxon>
        <taxon>Dikarya</taxon>
        <taxon>Ascomycota</taxon>
        <taxon>Pezizomycotina</taxon>
        <taxon>Dothideomycetes</taxon>
        <taxon>Pleosporomycetidae</taxon>
        <taxon>Venturiales</taxon>
        <taxon>Cylindrosympodiaceae</taxon>
        <taxon>Tothia</taxon>
    </lineage>
</organism>
<dbReference type="SMART" id="SM00270">
    <property type="entry name" value="ChtBD1"/>
    <property type="match status" value="7"/>
</dbReference>
<evidence type="ECO:0000259" key="6">
    <source>
        <dbReference type="PROSITE" id="PS50941"/>
    </source>
</evidence>
<dbReference type="PANTHER" id="PTHR47849">
    <property type="entry name" value="CHITIN-BINDING LECTIN 1"/>
    <property type="match status" value="1"/>
</dbReference>
<evidence type="ECO:0000256" key="2">
    <source>
        <dbReference type="ARBA" id="ARBA00023157"/>
    </source>
</evidence>
<gene>
    <name evidence="7" type="ORF">EJ08DRAFT_645636</name>
</gene>
<dbReference type="Pfam" id="PF00187">
    <property type="entry name" value="Chitin_bind_1"/>
    <property type="match status" value="5"/>
</dbReference>
<feature type="disulfide bond" evidence="3">
    <location>
        <begin position="309"/>
        <end position="321"/>
    </location>
</feature>
<proteinExistence type="predicted"/>
<comment type="caution">
    <text evidence="3">Lacks conserved residue(s) required for the propagation of feature annotation.</text>
</comment>
<name>A0A9P4U3Q8_9PEZI</name>
<feature type="compositionally biased region" description="Low complexity" evidence="4">
    <location>
        <begin position="759"/>
        <end position="788"/>
    </location>
</feature>
<feature type="compositionally biased region" description="Polar residues" evidence="4">
    <location>
        <begin position="703"/>
        <end position="715"/>
    </location>
</feature>
<keyword evidence="5" id="KW-0732">Signal</keyword>
<feature type="disulfide bond" evidence="3">
    <location>
        <begin position="51"/>
        <end position="63"/>
    </location>
</feature>
<feature type="domain" description="Chitin-binding type-1" evidence="6">
    <location>
        <begin position="103"/>
        <end position="146"/>
    </location>
</feature>
<feature type="disulfide bond" evidence="3">
    <location>
        <begin position="380"/>
        <end position="394"/>
    </location>
</feature>
<evidence type="ECO:0000313" key="8">
    <source>
        <dbReference type="Proteomes" id="UP000800235"/>
    </source>
</evidence>
<accession>A0A9P4U3Q8</accession>
<dbReference type="PROSITE" id="PS50941">
    <property type="entry name" value="CHIT_BIND_I_2"/>
    <property type="match status" value="7"/>
</dbReference>
<keyword evidence="8" id="KW-1185">Reference proteome</keyword>
<feature type="compositionally biased region" description="Low complexity" evidence="4">
    <location>
        <begin position="720"/>
        <end position="735"/>
    </location>
</feature>
<evidence type="ECO:0000256" key="3">
    <source>
        <dbReference type="PROSITE-ProRule" id="PRU00261"/>
    </source>
</evidence>
<dbReference type="InterPro" id="IPR001002">
    <property type="entry name" value="Chitin-bd_1"/>
</dbReference>
<feature type="disulfide bond" evidence="3">
    <location>
        <begin position="114"/>
        <end position="126"/>
    </location>
</feature>
<feature type="domain" description="Chitin-binding type-1" evidence="6">
    <location>
        <begin position="425"/>
        <end position="469"/>
    </location>
</feature>
<feature type="region of interest" description="Disordered" evidence="4">
    <location>
        <begin position="697"/>
        <end position="907"/>
    </location>
</feature>
<feature type="compositionally biased region" description="Basic and acidic residues" evidence="4">
    <location>
        <begin position="870"/>
        <end position="885"/>
    </location>
</feature>